<proteinExistence type="predicted"/>
<evidence type="ECO:0000313" key="3">
    <source>
        <dbReference type="Proteomes" id="UP000198629"/>
    </source>
</evidence>
<dbReference type="Pfam" id="PF09694">
    <property type="entry name" value="Gcw_chp"/>
    <property type="match status" value="1"/>
</dbReference>
<reference evidence="3" key="1">
    <citation type="submission" date="2016-10" db="EMBL/GenBank/DDBJ databases">
        <authorList>
            <person name="Varghese N."/>
            <person name="Submissions S."/>
        </authorList>
    </citation>
    <scope>NUCLEOTIDE SEQUENCE [LARGE SCALE GENOMIC DNA]</scope>
    <source>
        <strain evidence="3">CBMB127</strain>
    </source>
</reference>
<feature type="signal peptide" evidence="1">
    <location>
        <begin position="1"/>
        <end position="17"/>
    </location>
</feature>
<gene>
    <name evidence="2" type="ORF">SAMN05192566_1835</name>
</gene>
<evidence type="ECO:0000256" key="1">
    <source>
        <dbReference type="SAM" id="SignalP"/>
    </source>
</evidence>
<dbReference type="InterPro" id="IPR010239">
    <property type="entry name" value="CHP02001"/>
</dbReference>
<accession>A0A1G9D7Z1</accession>
<dbReference type="RefSeq" id="WP_091471820.1">
    <property type="nucleotide sequence ID" value="NZ_FNFX01000003.1"/>
</dbReference>
<dbReference type="Proteomes" id="UP000198629">
    <property type="component" value="Unassembled WGS sequence"/>
</dbReference>
<evidence type="ECO:0000313" key="2">
    <source>
        <dbReference type="EMBL" id="SDK60046.1"/>
    </source>
</evidence>
<evidence type="ECO:0008006" key="4">
    <source>
        <dbReference type="Google" id="ProtNLM"/>
    </source>
</evidence>
<dbReference type="EMBL" id="FNFX01000003">
    <property type="protein sequence ID" value="SDK60046.1"/>
    <property type="molecule type" value="Genomic_DNA"/>
</dbReference>
<name>A0A1G9D7Z1_9PROT</name>
<feature type="chain" id="PRO_5011557879" description="Outer membrane protein beta-barrel domain-containing protein" evidence="1">
    <location>
        <begin position="18"/>
        <end position="299"/>
    </location>
</feature>
<keyword evidence="3" id="KW-1185">Reference proteome</keyword>
<organism evidence="2 3">
    <name type="scientific">Methylophilus rhizosphaerae</name>
    <dbReference type="NCBI Taxonomy" id="492660"/>
    <lineage>
        <taxon>Bacteria</taxon>
        <taxon>Pseudomonadati</taxon>
        <taxon>Pseudomonadota</taxon>
        <taxon>Betaproteobacteria</taxon>
        <taxon>Nitrosomonadales</taxon>
        <taxon>Methylophilaceae</taxon>
        <taxon>Methylophilus</taxon>
    </lineage>
</organism>
<dbReference type="AlphaFoldDB" id="A0A1G9D7Z1"/>
<keyword evidence="1" id="KW-0732">Signal</keyword>
<dbReference type="OrthoDB" id="9793561at2"/>
<sequence>MKSKLSCLLYVALSAFAATNANADQAAEYGAAEGMVETGPVKAAKQSMDIAQYLDGDEFLGGKFSTWIELASDYVYRGTSETRDGKVPSTKVAITWTHSSGVYLGLYSANNLFPGNGPRNNNPDINALWGPYIGYSTKDIAGTGINYNGMIFQYMYPGSSPNNYAEMFNYIDKQYGKWNLKFEYTPTISDWFGVKSLRSHNVAFLPSYSLPYGVTLSGGVGYQWFKNDGPKIDYNGDGHQDLNWWHWNVGVNRKVFGYLVDLRYHDTNIKKGEHDLYGNTDASWHTVNPRFVIAVSKSF</sequence>
<dbReference type="STRING" id="492660.SAMN05192566_1835"/>
<dbReference type="NCBIfam" id="TIGR02001">
    <property type="entry name" value="gcw_chp"/>
    <property type="match status" value="1"/>
</dbReference>
<protein>
    <recommendedName>
        <fullName evidence="4">Outer membrane protein beta-barrel domain-containing protein</fullName>
    </recommendedName>
</protein>